<dbReference type="AlphaFoldDB" id="A0A101I080"/>
<evidence type="ECO:0000256" key="3">
    <source>
        <dbReference type="ARBA" id="ARBA00022755"/>
    </source>
</evidence>
<dbReference type="GO" id="GO:0005737">
    <property type="term" value="C:cytoplasm"/>
    <property type="evidence" value="ECO:0007669"/>
    <property type="project" value="TreeGrafter"/>
</dbReference>
<gene>
    <name evidence="4" type="primary">purN</name>
    <name evidence="6" type="ORF">XE03_1659</name>
</gene>
<comment type="function">
    <text evidence="4">Catalyzes the transfer of a formyl group from 10-formyltetrahydrofolate to 5-phospho-ribosyl-glycinamide (GAR), producing 5-phospho-ribosyl-N-formylglycinamide (FGAR) and tetrahydrofolate.</text>
</comment>
<sequence>MEKKVAILISGRGSNMESLINLSFKENLKIEFLVVSDNPEAEGLKKAEKLNVKTIVIKNLKKGWKMEREGEEELLKILKDFSPDLILLAGFMRIIPPNVIEKYYLKIVNIHPSLLPSFKGKDAQKQAFDYGVKVSGCTVHFIDMGVDTGPIIDQRCVDISKAKSVEEVSNLILEKEHQLYFEVMKKLLFSKWKVENRNVYFY</sequence>
<dbReference type="PANTHER" id="PTHR43369:SF2">
    <property type="entry name" value="PHOSPHORIBOSYLGLYCINAMIDE FORMYLTRANSFERASE"/>
    <property type="match status" value="1"/>
</dbReference>
<dbReference type="PANTHER" id="PTHR43369">
    <property type="entry name" value="PHOSPHORIBOSYLGLYCINAMIDE FORMYLTRANSFERASE"/>
    <property type="match status" value="1"/>
</dbReference>
<dbReference type="GO" id="GO:0006189">
    <property type="term" value="P:'de novo' IMP biosynthetic process"/>
    <property type="evidence" value="ECO:0007669"/>
    <property type="project" value="UniProtKB-UniRule"/>
</dbReference>
<dbReference type="EC" id="2.1.2.2" evidence="4"/>
<dbReference type="GO" id="GO:0004644">
    <property type="term" value="F:phosphoribosylglycinamide formyltransferase activity"/>
    <property type="evidence" value="ECO:0007669"/>
    <property type="project" value="UniProtKB-UniRule"/>
</dbReference>
<evidence type="ECO:0000256" key="1">
    <source>
        <dbReference type="ARBA" id="ARBA00005054"/>
    </source>
</evidence>
<keyword evidence="2 4" id="KW-0808">Transferase</keyword>
<accession>A0A101I080</accession>
<keyword evidence="3 4" id="KW-0658">Purine biosynthesis</keyword>
<feature type="site" description="Raises pKa of active site His" evidence="4">
    <location>
        <position position="147"/>
    </location>
</feature>
<feature type="domain" description="Formyl transferase N-terminal" evidence="5">
    <location>
        <begin position="3"/>
        <end position="183"/>
    </location>
</feature>
<dbReference type="Pfam" id="PF00551">
    <property type="entry name" value="Formyl_trans_N"/>
    <property type="match status" value="1"/>
</dbReference>
<dbReference type="SUPFAM" id="SSF53328">
    <property type="entry name" value="Formyltransferase"/>
    <property type="match status" value="1"/>
</dbReference>
<dbReference type="InterPro" id="IPR036477">
    <property type="entry name" value="Formyl_transf_N_sf"/>
</dbReference>
<dbReference type="InterPro" id="IPR002376">
    <property type="entry name" value="Formyl_transf_N"/>
</dbReference>
<protein>
    <recommendedName>
        <fullName evidence="4">Phosphoribosylglycinamide formyltransferase</fullName>
        <ecNumber evidence="4">2.1.2.2</ecNumber>
    </recommendedName>
    <alternativeName>
        <fullName evidence="4">5'-phosphoribosylglycinamide transformylase</fullName>
    </alternativeName>
    <alternativeName>
        <fullName evidence="4">GAR transformylase</fullName>
        <shortName evidence="4">GART</shortName>
    </alternativeName>
</protein>
<dbReference type="NCBIfam" id="TIGR00639">
    <property type="entry name" value="PurN"/>
    <property type="match status" value="1"/>
</dbReference>
<evidence type="ECO:0000256" key="2">
    <source>
        <dbReference type="ARBA" id="ARBA00022679"/>
    </source>
</evidence>
<organism evidence="6 7">
    <name type="scientific">candidate division TA06 bacterium 34_109</name>
    <dbReference type="NCBI Taxonomy" id="1635277"/>
    <lineage>
        <taxon>Bacteria</taxon>
        <taxon>Bacteria division TA06</taxon>
    </lineage>
</organism>
<evidence type="ECO:0000256" key="4">
    <source>
        <dbReference type="HAMAP-Rule" id="MF_01930"/>
    </source>
</evidence>
<dbReference type="CDD" id="cd08645">
    <property type="entry name" value="FMT_core_GART"/>
    <property type="match status" value="1"/>
</dbReference>
<reference evidence="7" key="1">
    <citation type="journal article" date="2015" name="MBio">
        <title>Genome-Resolved Metagenomic Analysis Reveals Roles for Candidate Phyla and Other Microbial Community Members in Biogeochemical Transformations in Oil Reservoirs.</title>
        <authorList>
            <person name="Hu P."/>
            <person name="Tom L."/>
            <person name="Singh A."/>
            <person name="Thomas B.C."/>
            <person name="Baker B.J."/>
            <person name="Piceno Y.M."/>
            <person name="Andersen G.L."/>
            <person name="Banfield J.F."/>
        </authorList>
    </citation>
    <scope>NUCLEOTIDE SEQUENCE [LARGE SCALE GENOMIC DNA]</scope>
</reference>
<dbReference type="HAMAP" id="MF_01930">
    <property type="entry name" value="PurN"/>
    <property type="match status" value="1"/>
</dbReference>
<evidence type="ECO:0000313" key="7">
    <source>
        <dbReference type="Proteomes" id="UP000053467"/>
    </source>
</evidence>
<dbReference type="InterPro" id="IPR004607">
    <property type="entry name" value="GART"/>
</dbReference>
<evidence type="ECO:0000313" key="6">
    <source>
        <dbReference type="EMBL" id="KUK86228.1"/>
    </source>
</evidence>
<dbReference type="Gene3D" id="3.40.50.170">
    <property type="entry name" value="Formyl transferase, N-terminal domain"/>
    <property type="match status" value="1"/>
</dbReference>
<dbReference type="PATRIC" id="fig|1635277.3.peg.1093"/>
<feature type="binding site" evidence="4">
    <location>
        <begin position="92"/>
        <end position="95"/>
    </location>
    <ligand>
        <name>(6R)-10-formyltetrahydrofolate</name>
        <dbReference type="ChEBI" id="CHEBI:195366"/>
    </ligand>
</feature>
<comment type="similarity">
    <text evidence="4">Belongs to the GART family.</text>
</comment>
<feature type="binding site" evidence="4">
    <location>
        <begin position="13"/>
        <end position="15"/>
    </location>
    <ligand>
        <name>N(1)-(5-phospho-beta-D-ribosyl)glycinamide</name>
        <dbReference type="ChEBI" id="CHEBI:143788"/>
    </ligand>
</feature>
<dbReference type="Proteomes" id="UP000053467">
    <property type="component" value="Unassembled WGS sequence"/>
</dbReference>
<feature type="active site" description="Proton donor" evidence="4">
    <location>
        <position position="111"/>
    </location>
</feature>
<dbReference type="UniPathway" id="UPA00074">
    <property type="reaction ID" value="UER00126"/>
</dbReference>
<feature type="binding site" evidence="4">
    <location>
        <position position="68"/>
    </location>
    <ligand>
        <name>(6R)-10-formyltetrahydrofolate</name>
        <dbReference type="ChEBI" id="CHEBI:195366"/>
    </ligand>
</feature>
<name>A0A101I080_UNCT6</name>
<comment type="caution">
    <text evidence="6">The sequence shown here is derived from an EMBL/GenBank/DDBJ whole genome shotgun (WGS) entry which is preliminary data.</text>
</comment>
<proteinExistence type="inferred from homology"/>
<feature type="binding site" evidence="4">
    <location>
        <position position="109"/>
    </location>
    <ligand>
        <name>(6R)-10-formyltetrahydrofolate</name>
        <dbReference type="ChEBI" id="CHEBI:195366"/>
    </ligand>
</feature>
<comment type="catalytic activity">
    <reaction evidence="4">
        <text>N(1)-(5-phospho-beta-D-ribosyl)glycinamide + (6R)-10-formyltetrahydrofolate = N(2)-formyl-N(1)-(5-phospho-beta-D-ribosyl)glycinamide + (6S)-5,6,7,8-tetrahydrofolate + H(+)</text>
        <dbReference type="Rhea" id="RHEA:15053"/>
        <dbReference type="ChEBI" id="CHEBI:15378"/>
        <dbReference type="ChEBI" id="CHEBI:57453"/>
        <dbReference type="ChEBI" id="CHEBI:143788"/>
        <dbReference type="ChEBI" id="CHEBI:147286"/>
        <dbReference type="ChEBI" id="CHEBI:195366"/>
        <dbReference type="EC" id="2.1.2.2"/>
    </reaction>
</comment>
<comment type="pathway">
    <text evidence="1 4">Purine metabolism; IMP biosynthesis via de novo pathway; N(2)-formyl-N(1)-(5-phospho-D-ribosyl)glycinamide from N(1)-(5-phospho-D-ribosyl)glycinamide (10-formyl THF route): step 1/1.</text>
</comment>
<dbReference type="EMBL" id="LGGX01000025">
    <property type="protein sequence ID" value="KUK86228.1"/>
    <property type="molecule type" value="Genomic_DNA"/>
</dbReference>
<evidence type="ECO:0000259" key="5">
    <source>
        <dbReference type="Pfam" id="PF00551"/>
    </source>
</evidence>